<reference evidence="10 11" key="1">
    <citation type="submission" date="2020-02" db="EMBL/GenBank/DDBJ databases">
        <authorList>
            <person name="Li G."/>
        </authorList>
    </citation>
    <scope>NUCLEOTIDE SEQUENCE [LARGE SCALE GENOMIC DNA]</scope>
    <source>
        <strain evidence="10 11">DSM 102029</strain>
    </source>
</reference>
<evidence type="ECO:0000313" key="10">
    <source>
        <dbReference type="EMBL" id="QIB34500.1"/>
    </source>
</evidence>
<dbReference type="GO" id="GO:0003700">
    <property type="term" value="F:DNA-binding transcription factor activity"/>
    <property type="evidence" value="ECO:0007669"/>
    <property type="project" value="UniProtKB-UniRule"/>
</dbReference>
<keyword evidence="11" id="KW-1185">Reference proteome</keyword>
<dbReference type="RefSeq" id="WP_163075643.1">
    <property type="nucleotide sequence ID" value="NZ_CP048630.1"/>
</dbReference>
<feature type="domain" description="Transcription factor NikR nickel binding C-terminal" evidence="9">
    <location>
        <begin position="55"/>
        <end position="129"/>
    </location>
</feature>
<organism evidence="10 11">
    <name type="scientific">Ancylobacter pratisalsi</name>
    <dbReference type="NCBI Taxonomy" id="1745854"/>
    <lineage>
        <taxon>Bacteria</taxon>
        <taxon>Pseudomonadati</taxon>
        <taxon>Pseudomonadota</taxon>
        <taxon>Alphaproteobacteria</taxon>
        <taxon>Hyphomicrobiales</taxon>
        <taxon>Xanthobacteraceae</taxon>
        <taxon>Ancylobacter</taxon>
    </lineage>
</organism>
<evidence type="ECO:0000259" key="9">
    <source>
        <dbReference type="Pfam" id="PF08753"/>
    </source>
</evidence>
<comment type="function">
    <text evidence="7">Transcriptional regulator.</text>
</comment>
<dbReference type="KEGG" id="apra:G3A50_12835"/>
<keyword evidence="2 7" id="KW-0533">Nickel</keyword>
<dbReference type="InterPro" id="IPR014864">
    <property type="entry name" value="TF_NikR_Ni-bd_C"/>
</dbReference>
<evidence type="ECO:0000313" key="11">
    <source>
        <dbReference type="Proteomes" id="UP000464751"/>
    </source>
</evidence>
<dbReference type="Proteomes" id="UP000464751">
    <property type="component" value="Chromosome"/>
</dbReference>
<evidence type="ECO:0000256" key="5">
    <source>
        <dbReference type="ARBA" id="ARBA00023125"/>
    </source>
</evidence>
<dbReference type="Pfam" id="PF01402">
    <property type="entry name" value="RHH_1"/>
    <property type="match status" value="1"/>
</dbReference>
<dbReference type="InterPro" id="IPR010985">
    <property type="entry name" value="Ribbon_hlx_hlx"/>
</dbReference>
<feature type="binding site" evidence="7">
    <location>
        <position position="77"/>
    </location>
    <ligand>
        <name>Ni(2+)</name>
        <dbReference type="ChEBI" id="CHEBI:49786"/>
    </ligand>
</feature>
<name>A0A6P1YNL4_9HYPH</name>
<dbReference type="Gene3D" id="1.10.1220.10">
    <property type="entry name" value="Met repressor-like"/>
    <property type="match status" value="1"/>
</dbReference>
<comment type="similarity">
    <text evidence="1 7">Belongs to the transcriptional regulatory CopG/NikR family.</text>
</comment>
<keyword evidence="6 7" id="KW-0804">Transcription</keyword>
<keyword evidence="3 7" id="KW-0479">Metal-binding</keyword>
<accession>A0A6P1YNL4</accession>
<dbReference type="GO" id="GO:0016151">
    <property type="term" value="F:nickel cation binding"/>
    <property type="evidence" value="ECO:0007669"/>
    <property type="project" value="UniProtKB-UniRule"/>
</dbReference>
<dbReference type="InterPro" id="IPR027271">
    <property type="entry name" value="Acetolactate_synth/TF_NikR_C"/>
</dbReference>
<dbReference type="Gene3D" id="3.30.70.1150">
    <property type="entry name" value="ACT-like. Chain A, domain 2"/>
    <property type="match status" value="1"/>
</dbReference>
<dbReference type="PANTHER" id="PTHR34719:SF2">
    <property type="entry name" value="NICKEL-RESPONSIVE REGULATOR"/>
    <property type="match status" value="1"/>
</dbReference>
<feature type="binding site" evidence="7">
    <location>
        <position position="88"/>
    </location>
    <ligand>
        <name>Ni(2+)</name>
        <dbReference type="ChEBI" id="CHEBI:49786"/>
    </ligand>
</feature>
<dbReference type="InterPro" id="IPR050192">
    <property type="entry name" value="CopG/NikR_regulator"/>
</dbReference>
<evidence type="ECO:0000256" key="7">
    <source>
        <dbReference type="HAMAP-Rule" id="MF_00476"/>
    </source>
</evidence>
<dbReference type="PANTHER" id="PTHR34719">
    <property type="entry name" value="NICKEL-RESPONSIVE REGULATOR"/>
    <property type="match status" value="1"/>
</dbReference>
<dbReference type="SUPFAM" id="SSF47598">
    <property type="entry name" value="Ribbon-helix-helix"/>
    <property type="match status" value="1"/>
</dbReference>
<dbReference type="InterPro" id="IPR045865">
    <property type="entry name" value="ACT-like_dom_sf"/>
</dbReference>
<dbReference type="GO" id="GO:0003677">
    <property type="term" value="F:DNA binding"/>
    <property type="evidence" value="ECO:0007669"/>
    <property type="project" value="UniProtKB-KW"/>
</dbReference>
<feature type="binding site" evidence="7">
    <location>
        <position position="90"/>
    </location>
    <ligand>
        <name>Ni(2+)</name>
        <dbReference type="ChEBI" id="CHEBI:49786"/>
    </ligand>
</feature>
<evidence type="ECO:0000256" key="3">
    <source>
        <dbReference type="ARBA" id="ARBA00022723"/>
    </source>
</evidence>
<dbReference type="HAMAP" id="MF_00476">
    <property type="entry name" value="NikR"/>
    <property type="match status" value="1"/>
</dbReference>
<dbReference type="SUPFAM" id="SSF55021">
    <property type="entry name" value="ACT-like"/>
    <property type="match status" value="1"/>
</dbReference>
<keyword evidence="4 7" id="KW-0805">Transcription regulation</keyword>
<proteinExistence type="inferred from homology"/>
<dbReference type="NCBIfam" id="NF002815">
    <property type="entry name" value="PRK02967.1"/>
    <property type="match status" value="1"/>
</dbReference>
<feature type="binding site" evidence="7">
    <location>
        <position position="96"/>
    </location>
    <ligand>
        <name>Ni(2+)</name>
        <dbReference type="ChEBI" id="CHEBI:49786"/>
    </ligand>
</feature>
<dbReference type="AlphaFoldDB" id="A0A6P1YNL4"/>
<evidence type="ECO:0000256" key="1">
    <source>
        <dbReference type="ARBA" id="ARBA00008478"/>
    </source>
</evidence>
<feature type="domain" description="Ribbon-helix-helix protein CopG" evidence="8">
    <location>
        <begin position="3"/>
        <end position="41"/>
    </location>
</feature>
<dbReference type="EMBL" id="CP048630">
    <property type="protein sequence ID" value="QIB34500.1"/>
    <property type="molecule type" value="Genomic_DNA"/>
</dbReference>
<dbReference type="InterPro" id="IPR022988">
    <property type="entry name" value="Ni_resp_reg_NikR"/>
</dbReference>
<gene>
    <name evidence="10" type="primary">nikR</name>
    <name evidence="10" type="ORF">G3A50_12835</name>
</gene>
<dbReference type="NCBIfam" id="NF003381">
    <property type="entry name" value="PRK04460.1"/>
    <property type="match status" value="1"/>
</dbReference>
<evidence type="ECO:0000256" key="6">
    <source>
        <dbReference type="ARBA" id="ARBA00023163"/>
    </source>
</evidence>
<protein>
    <recommendedName>
        <fullName evidence="7">Putative nickel-responsive regulator</fullName>
    </recommendedName>
</protein>
<dbReference type="GO" id="GO:0010045">
    <property type="term" value="P:response to nickel cation"/>
    <property type="evidence" value="ECO:0007669"/>
    <property type="project" value="InterPro"/>
</dbReference>
<dbReference type="Pfam" id="PF08753">
    <property type="entry name" value="NikR_C"/>
    <property type="match status" value="1"/>
</dbReference>
<comment type="cofactor">
    <cofactor evidence="7">
        <name>Ni(2+)</name>
        <dbReference type="ChEBI" id="CHEBI:49786"/>
    </cofactor>
    <text evidence="7">Binds 1 nickel ion per subunit.</text>
</comment>
<sequence length="152" mass="16548">MQRVTLTLDDALLAAVDAHAERHGYANRSEAVRDALRRALAAAAEPAAEPERCCATLSYVYEHEKRELSRRLARVQHGHHDLAVASLHVHLDHDTCLEVAVLRGPTEAVRRLADAVTTQRGVRFGHLHMLPAAEDEAATVADNGGHPHPAKG</sequence>
<dbReference type="InterPro" id="IPR013321">
    <property type="entry name" value="Arc_rbn_hlx_hlx"/>
</dbReference>
<evidence type="ECO:0000256" key="4">
    <source>
        <dbReference type="ARBA" id="ARBA00023015"/>
    </source>
</evidence>
<keyword evidence="5 7" id="KW-0238">DNA-binding</keyword>
<dbReference type="CDD" id="cd22231">
    <property type="entry name" value="RHH_NikR_HicB-like"/>
    <property type="match status" value="1"/>
</dbReference>
<evidence type="ECO:0000259" key="8">
    <source>
        <dbReference type="Pfam" id="PF01402"/>
    </source>
</evidence>
<dbReference type="InterPro" id="IPR002145">
    <property type="entry name" value="CopG"/>
</dbReference>
<evidence type="ECO:0000256" key="2">
    <source>
        <dbReference type="ARBA" id="ARBA00022596"/>
    </source>
</evidence>